<dbReference type="PIRSF" id="PIRSF006483">
    <property type="entry name" value="Membrane_protein_YitT"/>
    <property type="match status" value="1"/>
</dbReference>
<keyword evidence="3 6" id="KW-0812">Transmembrane</keyword>
<dbReference type="Pfam" id="PF10035">
    <property type="entry name" value="DUF2179"/>
    <property type="match status" value="1"/>
</dbReference>
<evidence type="ECO:0000256" key="4">
    <source>
        <dbReference type="ARBA" id="ARBA00022989"/>
    </source>
</evidence>
<evidence type="ECO:0000313" key="8">
    <source>
        <dbReference type="EMBL" id="RHC96169.1"/>
    </source>
</evidence>
<dbReference type="Gene3D" id="3.30.70.120">
    <property type="match status" value="1"/>
</dbReference>
<reference evidence="8 9" key="1">
    <citation type="submission" date="2018-08" db="EMBL/GenBank/DDBJ databases">
        <title>A genome reference for cultivated species of the human gut microbiota.</title>
        <authorList>
            <person name="Zou Y."/>
            <person name="Xue W."/>
            <person name="Luo G."/>
        </authorList>
    </citation>
    <scope>NUCLEOTIDE SEQUENCE [LARGE SCALE GENOMIC DNA]</scope>
    <source>
        <strain evidence="8 9">AM33-3BH</strain>
    </source>
</reference>
<dbReference type="InterPro" id="IPR015867">
    <property type="entry name" value="N-reg_PII/ATP_PRibTrfase_C"/>
</dbReference>
<gene>
    <name evidence="8" type="ORF">DW820_03335</name>
</gene>
<dbReference type="RefSeq" id="WP_118095445.1">
    <property type="nucleotide sequence ID" value="NZ_QSIO01000001.1"/>
</dbReference>
<dbReference type="PANTHER" id="PTHR33545">
    <property type="entry name" value="UPF0750 MEMBRANE PROTEIN YITT-RELATED"/>
    <property type="match status" value="1"/>
</dbReference>
<evidence type="ECO:0000256" key="6">
    <source>
        <dbReference type="SAM" id="Phobius"/>
    </source>
</evidence>
<accession>A0A414CM81</accession>
<proteinExistence type="predicted"/>
<evidence type="ECO:0000256" key="2">
    <source>
        <dbReference type="ARBA" id="ARBA00022475"/>
    </source>
</evidence>
<keyword evidence="5 6" id="KW-0472">Membrane</keyword>
<dbReference type="InterPro" id="IPR051461">
    <property type="entry name" value="UPF0750_membrane"/>
</dbReference>
<dbReference type="InterPro" id="IPR019264">
    <property type="entry name" value="DUF2179"/>
</dbReference>
<dbReference type="PANTHER" id="PTHR33545:SF10">
    <property type="entry name" value="UPF0750 MEMBRANE PROTEIN YPJC"/>
    <property type="match status" value="1"/>
</dbReference>
<dbReference type="EMBL" id="QSIO01000001">
    <property type="protein sequence ID" value="RHC96169.1"/>
    <property type="molecule type" value="Genomic_DNA"/>
</dbReference>
<feature type="transmembrane region" description="Helical" evidence="6">
    <location>
        <begin position="73"/>
        <end position="92"/>
    </location>
</feature>
<evidence type="ECO:0000256" key="3">
    <source>
        <dbReference type="ARBA" id="ARBA00022692"/>
    </source>
</evidence>
<feature type="transmembrane region" description="Helical" evidence="6">
    <location>
        <begin position="112"/>
        <end position="134"/>
    </location>
</feature>
<feature type="transmembrane region" description="Helical" evidence="6">
    <location>
        <begin position="155"/>
        <end position="174"/>
    </location>
</feature>
<dbReference type="InterPro" id="IPR003740">
    <property type="entry name" value="YitT"/>
</dbReference>
<protein>
    <submittedName>
        <fullName evidence="8">YitT family protein</fullName>
    </submittedName>
</protein>
<organism evidence="8 9">
    <name type="scientific">Streptococcus parasanguinis</name>
    <dbReference type="NCBI Taxonomy" id="1318"/>
    <lineage>
        <taxon>Bacteria</taxon>
        <taxon>Bacillati</taxon>
        <taxon>Bacillota</taxon>
        <taxon>Bacilli</taxon>
        <taxon>Lactobacillales</taxon>
        <taxon>Streptococcaceae</taxon>
        <taxon>Streptococcus</taxon>
    </lineage>
</organism>
<comment type="caution">
    <text evidence="8">The sequence shown here is derived from an EMBL/GenBank/DDBJ whole genome shotgun (WGS) entry which is preliminary data.</text>
</comment>
<evidence type="ECO:0000313" key="9">
    <source>
        <dbReference type="Proteomes" id="UP000285773"/>
    </source>
</evidence>
<feature type="transmembrane region" description="Helical" evidence="6">
    <location>
        <begin position="180"/>
        <end position="198"/>
    </location>
</feature>
<dbReference type="Pfam" id="PF02588">
    <property type="entry name" value="YitT_membrane"/>
    <property type="match status" value="1"/>
</dbReference>
<evidence type="ECO:0000259" key="7">
    <source>
        <dbReference type="Pfam" id="PF10035"/>
    </source>
</evidence>
<dbReference type="Proteomes" id="UP000285773">
    <property type="component" value="Unassembled WGS sequence"/>
</dbReference>
<evidence type="ECO:0000256" key="5">
    <source>
        <dbReference type="ARBA" id="ARBA00023136"/>
    </source>
</evidence>
<feature type="transmembrane region" description="Helical" evidence="6">
    <location>
        <begin position="7"/>
        <end position="31"/>
    </location>
</feature>
<comment type="subcellular location">
    <subcellularLocation>
        <location evidence="1">Cell membrane</location>
        <topology evidence="1">Multi-pass membrane protein</topology>
    </subcellularLocation>
</comment>
<dbReference type="CDD" id="cd16380">
    <property type="entry name" value="YitT_C"/>
    <property type="match status" value="1"/>
</dbReference>
<keyword evidence="4 6" id="KW-1133">Transmembrane helix</keyword>
<sequence length="295" mass="32715">MFKFKDILAIILGAGIFSFGIYFLVIPFHFYEGGATGITLITYYLFKIPVSIMNLLINIPLFILAWKLLGKKSLYLSLLGTFSVSAWMAIFEAIPLSHRYHHFIFTAFKGDILLACIASGVVLGLGLGIIFNAGGTTGGTDILARIFNKYTSLSMGKLMLIVDAIVLITVVVVFQDVRTAMYTLFFILIDTLVIDLIGEGGFAGKGFLIVTSKPEEIAQKVSDDLGRGITFIRGMGFYSRKDLDIVYCVVSRNEMKQMKDIINQIDPFAFITISEAHEILGEGFTLDKEKQPINR</sequence>
<keyword evidence="2" id="KW-1003">Cell membrane</keyword>
<evidence type="ECO:0000256" key="1">
    <source>
        <dbReference type="ARBA" id="ARBA00004651"/>
    </source>
</evidence>
<dbReference type="AlphaFoldDB" id="A0A414CM81"/>
<feature type="domain" description="DUF2179" evidence="7">
    <location>
        <begin position="227"/>
        <end position="281"/>
    </location>
</feature>
<feature type="transmembrane region" description="Helical" evidence="6">
    <location>
        <begin position="43"/>
        <end position="66"/>
    </location>
</feature>
<name>A0A414CM81_STRPA</name>
<dbReference type="GO" id="GO:0005886">
    <property type="term" value="C:plasma membrane"/>
    <property type="evidence" value="ECO:0007669"/>
    <property type="project" value="UniProtKB-SubCell"/>
</dbReference>